<evidence type="ECO:0000256" key="14">
    <source>
        <dbReference type="RuleBase" id="RU003560"/>
    </source>
</evidence>
<accession>A0A222WMJ6</accession>
<name>A0A222WMJ6_9BACL</name>
<dbReference type="Pfam" id="PF00202">
    <property type="entry name" value="Aminotran_3"/>
    <property type="match status" value="1"/>
</dbReference>
<evidence type="ECO:0000256" key="12">
    <source>
        <dbReference type="ARBA" id="ARBA00031476"/>
    </source>
</evidence>
<dbReference type="Gene3D" id="3.40.640.10">
    <property type="entry name" value="Type I PLP-dependent aspartate aminotransferase-like (Major domain)"/>
    <property type="match status" value="1"/>
</dbReference>
<gene>
    <name evidence="15" type="ORF">B4V02_14055</name>
</gene>
<dbReference type="InterPro" id="IPR005814">
    <property type="entry name" value="Aminotrans_3"/>
</dbReference>
<comment type="similarity">
    <text evidence="4 14">Belongs to the class-III pyridoxal-phosphate-dependent aminotransferase family.</text>
</comment>
<dbReference type="InterPro" id="IPR015424">
    <property type="entry name" value="PyrdxlP-dep_Trfase"/>
</dbReference>
<keyword evidence="9 14" id="KW-0663">Pyridoxal phosphate</keyword>
<organism evidence="15 16">
    <name type="scientific">Paenibacillus kribbensis</name>
    <dbReference type="NCBI Taxonomy" id="172713"/>
    <lineage>
        <taxon>Bacteria</taxon>
        <taxon>Bacillati</taxon>
        <taxon>Bacillota</taxon>
        <taxon>Bacilli</taxon>
        <taxon>Bacillales</taxon>
        <taxon>Paenibacillaceae</taxon>
        <taxon>Paenibacillus</taxon>
    </lineage>
</organism>
<evidence type="ECO:0000256" key="11">
    <source>
        <dbReference type="ARBA" id="ARBA00030665"/>
    </source>
</evidence>
<dbReference type="KEGG" id="pkb:B4V02_14055"/>
<dbReference type="AlphaFoldDB" id="A0A222WMJ6"/>
<dbReference type="RefSeq" id="WP_094155280.1">
    <property type="nucleotide sequence ID" value="NZ_CP020028.1"/>
</dbReference>
<keyword evidence="16" id="KW-1185">Reference proteome</keyword>
<evidence type="ECO:0000256" key="4">
    <source>
        <dbReference type="ARBA" id="ARBA00008954"/>
    </source>
</evidence>
<evidence type="ECO:0000256" key="6">
    <source>
        <dbReference type="ARBA" id="ARBA00014798"/>
    </source>
</evidence>
<dbReference type="EMBL" id="CP020028">
    <property type="protein sequence ID" value="ASR47717.1"/>
    <property type="molecule type" value="Genomic_DNA"/>
</dbReference>
<dbReference type="SUPFAM" id="SSF53383">
    <property type="entry name" value="PLP-dependent transferases"/>
    <property type="match status" value="1"/>
</dbReference>
<protein>
    <recommendedName>
        <fullName evidence="6">Diaminobutyrate--2-oxoglutarate transaminase</fullName>
        <ecNumber evidence="5">2.6.1.76</ecNumber>
    </recommendedName>
    <alternativeName>
        <fullName evidence="11">DABA aminotransferase</fullName>
    </alternativeName>
    <alternativeName>
        <fullName evidence="12">Diaminobutyrate--2-oxoglutarate aminotransferase</fullName>
    </alternativeName>
    <alternativeName>
        <fullName evidence="10">L-2,4-diaminobutyric acid transaminase</fullName>
    </alternativeName>
</protein>
<evidence type="ECO:0000256" key="5">
    <source>
        <dbReference type="ARBA" id="ARBA00013155"/>
    </source>
</evidence>
<evidence type="ECO:0000313" key="16">
    <source>
        <dbReference type="Proteomes" id="UP000214666"/>
    </source>
</evidence>
<dbReference type="InterPro" id="IPR015422">
    <property type="entry name" value="PyrdxlP-dep_Trfase_small"/>
</dbReference>
<sequence>MKMIINIKGVIELSKAATAISQNTRYLESQAARESNARSYPRRIPIAIAEAEGIYVKDMDGKNYIDCLAGAGTLALGHNHPVVLEAIRELLDQKRPLHTLDLTTPVKEQFVEELFASLPPEFARQAKIQFCGPTGGDAVEAAIKLVKTATGRRSIFSFQGGYHGSTHATMSLSGTLGQKERVQGLIPDVHFMPYPYAYRCPFGVGGEQTHALSSRYIENLLDDPESGIVTPCAFILEIVQGEGGSIPAPVEWIREIRRITKERNIPLIIDEVQTGLGRTGKLFAFEHADIIPDVLILSKAIGGSLPLSVVIYNEALDVWNPGAHIGTFRGNQMAMAAGLATLKYIKEYYIPDHAAARGEQFMNRLNILKQQISCIGDVRGRGLMIGVEIVDDRQSVDHLGHYPAHKKLAARIQQECLKRGLILEVGGRHSAVIRFLPPLIVTERQIDDIFLIFNEAVHAAYAGLQHEHD</sequence>
<keyword evidence="8" id="KW-0808">Transferase</keyword>
<dbReference type="GO" id="GO:0045303">
    <property type="term" value="F:diaminobutyrate-2-oxoglutarate transaminase activity"/>
    <property type="evidence" value="ECO:0007669"/>
    <property type="project" value="UniProtKB-EC"/>
</dbReference>
<evidence type="ECO:0000256" key="9">
    <source>
        <dbReference type="ARBA" id="ARBA00022898"/>
    </source>
</evidence>
<dbReference type="EC" id="2.6.1.76" evidence="5"/>
<evidence type="ECO:0000256" key="3">
    <source>
        <dbReference type="ARBA" id="ARBA00004946"/>
    </source>
</evidence>
<dbReference type="NCBIfam" id="NF005393">
    <property type="entry name" value="PRK06938.1"/>
    <property type="match status" value="1"/>
</dbReference>
<evidence type="ECO:0000256" key="10">
    <source>
        <dbReference type="ARBA" id="ARBA00029744"/>
    </source>
</evidence>
<evidence type="ECO:0000256" key="7">
    <source>
        <dbReference type="ARBA" id="ARBA00022576"/>
    </source>
</evidence>
<dbReference type="Gene3D" id="3.90.1150.10">
    <property type="entry name" value="Aspartate Aminotransferase, domain 1"/>
    <property type="match status" value="1"/>
</dbReference>
<evidence type="ECO:0000256" key="8">
    <source>
        <dbReference type="ARBA" id="ARBA00022679"/>
    </source>
</evidence>
<keyword evidence="7" id="KW-0032">Aminotransferase</keyword>
<dbReference type="OrthoDB" id="9807885at2"/>
<proteinExistence type="inferred from homology"/>
<comment type="pathway">
    <text evidence="3">Amine and polyamine biosynthesis; ectoine biosynthesis; L-ectoine from L-aspartate 4-semialdehyde: step 1/3.</text>
</comment>
<dbReference type="InterPro" id="IPR015421">
    <property type="entry name" value="PyrdxlP-dep_Trfase_major"/>
</dbReference>
<dbReference type="PIRSF" id="PIRSF000521">
    <property type="entry name" value="Transaminase_4ab_Lys_Orn"/>
    <property type="match status" value="1"/>
</dbReference>
<evidence type="ECO:0000313" key="15">
    <source>
        <dbReference type="EMBL" id="ASR47717.1"/>
    </source>
</evidence>
<dbReference type="STRING" id="172713.GCA_001705305_01559"/>
<comment type="function">
    <text evidence="2">Catalyzes reversively the conversion of L-aspartate beta-semialdehyde (ASA) to L-2,4-diaminobutyrate (DABA) by transamination with L-glutamate.</text>
</comment>
<dbReference type="PANTHER" id="PTHR43552">
    <property type="entry name" value="DIAMINOBUTYRATE--2-OXOGLUTARATE AMINOTRANSFERASE"/>
    <property type="match status" value="1"/>
</dbReference>
<evidence type="ECO:0000256" key="13">
    <source>
        <dbReference type="ARBA" id="ARBA00049111"/>
    </source>
</evidence>
<comment type="catalytic activity">
    <reaction evidence="13">
        <text>L-2,4-diaminobutanoate + 2-oxoglutarate = L-aspartate 4-semialdehyde + L-glutamate</text>
        <dbReference type="Rhea" id="RHEA:11160"/>
        <dbReference type="ChEBI" id="CHEBI:16810"/>
        <dbReference type="ChEBI" id="CHEBI:29985"/>
        <dbReference type="ChEBI" id="CHEBI:58761"/>
        <dbReference type="ChEBI" id="CHEBI:537519"/>
        <dbReference type="EC" id="2.6.1.76"/>
    </reaction>
</comment>
<dbReference type="NCBIfam" id="TIGR00709">
    <property type="entry name" value="dat"/>
    <property type="match status" value="1"/>
</dbReference>
<reference evidence="15 16" key="1">
    <citation type="submission" date="2017-03" db="EMBL/GenBank/DDBJ databases">
        <title>Complete genome sequence of Paenibacillus Kribbensis producing bioflocculants.</title>
        <authorList>
            <person name="Lee H.-G."/>
            <person name="Oh H.-M."/>
        </authorList>
    </citation>
    <scope>NUCLEOTIDE SEQUENCE [LARGE SCALE GENOMIC DNA]</scope>
    <source>
        <strain evidence="15 16">AM49</strain>
    </source>
</reference>
<dbReference type="GO" id="GO:0030170">
    <property type="term" value="F:pyridoxal phosphate binding"/>
    <property type="evidence" value="ECO:0007669"/>
    <property type="project" value="InterPro"/>
</dbReference>
<dbReference type="PROSITE" id="PS00600">
    <property type="entry name" value="AA_TRANSFER_CLASS_3"/>
    <property type="match status" value="1"/>
</dbReference>
<dbReference type="UniPathway" id="UPA00067">
    <property type="reaction ID" value="UER00121"/>
</dbReference>
<dbReference type="CDD" id="cd00610">
    <property type="entry name" value="OAT_like"/>
    <property type="match status" value="1"/>
</dbReference>
<dbReference type="GO" id="GO:0019491">
    <property type="term" value="P:ectoine biosynthetic process"/>
    <property type="evidence" value="ECO:0007669"/>
    <property type="project" value="UniProtKB-UniPathway"/>
</dbReference>
<dbReference type="PANTHER" id="PTHR43552:SF1">
    <property type="entry name" value="DIAMINOBUTYRATE--2-OXOGLUTARATE AMINOTRANSFERASE"/>
    <property type="match status" value="1"/>
</dbReference>
<evidence type="ECO:0000256" key="2">
    <source>
        <dbReference type="ARBA" id="ARBA00002189"/>
    </source>
</evidence>
<comment type="cofactor">
    <cofactor evidence="1">
        <name>pyridoxal 5'-phosphate</name>
        <dbReference type="ChEBI" id="CHEBI:597326"/>
    </cofactor>
</comment>
<dbReference type="InterPro" id="IPR049704">
    <property type="entry name" value="Aminotrans_3_PPA_site"/>
</dbReference>
<evidence type="ECO:0000256" key="1">
    <source>
        <dbReference type="ARBA" id="ARBA00001933"/>
    </source>
</evidence>
<dbReference type="Proteomes" id="UP000214666">
    <property type="component" value="Chromosome"/>
</dbReference>
<dbReference type="InterPro" id="IPR004637">
    <property type="entry name" value="Dat"/>
</dbReference>